<dbReference type="EMBL" id="GG662652">
    <property type="protein sequence ID" value="EWS73766.1"/>
    <property type="molecule type" value="Genomic_DNA"/>
</dbReference>
<evidence type="ECO:0000313" key="1">
    <source>
        <dbReference type="EMBL" id="EWS73766.1"/>
    </source>
</evidence>
<dbReference type="GeneID" id="24441343"/>
<protein>
    <submittedName>
        <fullName evidence="1">Uncharacterized protein</fullName>
    </submittedName>
</protein>
<organism evidence="1 2">
    <name type="scientific">Tetrahymena thermophila (strain SB210)</name>
    <dbReference type="NCBI Taxonomy" id="312017"/>
    <lineage>
        <taxon>Eukaryota</taxon>
        <taxon>Sar</taxon>
        <taxon>Alveolata</taxon>
        <taxon>Ciliophora</taxon>
        <taxon>Intramacronucleata</taxon>
        <taxon>Oligohymenophorea</taxon>
        <taxon>Hymenostomatida</taxon>
        <taxon>Tetrahymenina</taxon>
        <taxon>Tetrahymenidae</taxon>
        <taxon>Tetrahymena</taxon>
    </lineage>
</organism>
<accession>W7XHD6</accession>
<dbReference type="AlphaFoldDB" id="W7XHD6"/>
<sequence length="110" mass="13296">MSLIIIFYNGNQIIFQGKNICLQNNCKISFKKLIFSIILDQKFKNTKIFQQMIDILFFYWFQCIRNIINFLKINKIYFGSQIYHPSQRQFNQKFFSIIELVSIAIQNKNH</sequence>
<keyword evidence="2" id="KW-1185">Reference proteome</keyword>
<gene>
    <name evidence="1" type="ORF">TTHERM_000998909</name>
</gene>
<proteinExistence type="predicted"/>
<dbReference type="InParanoid" id="W7XHD6"/>
<dbReference type="RefSeq" id="XP_012653697.1">
    <property type="nucleotide sequence ID" value="XM_012798243.1"/>
</dbReference>
<evidence type="ECO:0000313" key="2">
    <source>
        <dbReference type="Proteomes" id="UP000009168"/>
    </source>
</evidence>
<reference evidence="2" key="1">
    <citation type="journal article" date="2006" name="PLoS Biol.">
        <title>Macronuclear genome sequence of the ciliate Tetrahymena thermophila, a model eukaryote.</title>
        <authorList>
            <person name="Eisen J.A."/>
            <person name="Coyne R.S."/>
            <person name="Wu M."/>
            <person name="Wu D."/>
            <person name="Thiagarajan M."/>
            <person name="Wortman J.R."/>
            <person name="Badger J.H."/>
            <person name="Ren Q."/>
            <person name="Amedeo P."/>
            <person name="Jones K.M."/>
            <person name="Tallon L.J."/>
            <person name="Delcher A.L."/>
            <person name="Salzberg S.L."/>
            <person name="Silva J.C."/>
            <person name="Haas B.J."/>
            <person name="Majoros W.H."/>
            <person name="Farzad M."/>
            <person name="Carlton J.M."/>
            <person name="Smith R.K. Jr."/>
            <person name="Garg J."/>
            <person name="Pearlman R.E."/>
            <person name="Karrer K.M."/>
            <person name="Sun L."/>
            <person name="Manning G."/>
            <person name="Elde N.C."/>
            <person name="Turkewitz A.P."/>
            <person name="Asai D.J."/>
            <person name="Wilkes D.E."/>
            <person name="Wang Y."/>
            <person name="Cai H."/>
            <person name="Collins K."/>
            <person name="Stewart B.A."/>
            <person name="Lee S.R."/>
            <person name="Wilamowska K."/>
            <person name="Weinberg Z."/>
            <person name="Ruzzo W.L."/>
            <person name="Wloga D."/>
            <person name="Gaertig J."/>
            <person name="Frankel J."/>
            <person name="Tsao C.-C."/>
            <person name="Gorovsky M.A."/>
            <person name="Keeling P.J."/>
            <person name="Waller R.F."/>
            <person name="Patron N.J."/>
            <person name="Cherry J.M."/>
            <person name="Stover N.A."/>
            <person name="Krieger C.J."/>
            <person name="del Toro C."/>
            <person name="Ryder H.F."/>
            <person name="Williamson S.C."/>
            <person name="Barbeau R.A."/>
            <person name="Hamilton E.P."/>
            <person name="Orias E."/>
        </authorList>
    </citation>
    <scope>NUCLEOTIDE SEQUENCE [LARGE SCALE GENOMIC DNA]</scope>
    <source>
        <strain evidence="2">SB210</strain>
    </source>
</reference>
<dbReference type="Proteomes" id="UP000009168">
    <property type="component" value="Unassembled WGS sequence"/>
</dbReference>
<dbReference type="KEGG" id="tet:TTHERM_000998909"/>
<name>W7XHD6_TETTS</name>